<comment type="similarity">
    <text evidence="8">Belongs to the TsuA/YedE (TC 9.B.102) family.</text>
</comment>
<reference evidence="10 11" key="1">
    <citation type="submission" date="2020-08" db="EMBL/GenBank/DDBJ databases">
        <title>Bridging the membrane lipid divide: bacteria of the FCB group superphylum have the potential to synthesize archaeal ether lipids.</title>
        <authorList>
            <person name="Villanueva L."/>
            <person name="Von Meijenfeldt F.A.B."/>
            <person name="Westbye A.B."/>
            <person name="Yadav S."/>
            <person name="Hopmans E.C."/>
            <person name="Dutilh B.E."/>
            <person name="Sinninghe Damste J.S."/>
        </authorList>
    </citation>
    <scope>NUCLEOTIDE SEQUENCE [LARGE SCALE GENOMIC DNA]</scope>
    <source>
        <strain evidence="10">NIOZ-UU47</strain>
    </source>
</reference>
<dbReference type="Proteomes" id="UP000614424">
    <property type="component" value="Unassembled WGS sequence"/>
</dbReference>
<evidence type="ECO:0000256" key="3">
    <source>
        <dbReference type="ARBA" id="ARBA00022475"/>
    </source>
</evidence>
<name>A0A8J6NA57_9BACT</name>
<keyword evidence="6 9" id="KW-1133">Transmembrane helix</keyword>
<dbReference type="GO" id="GO:0005886">
    <property type="term" value="C:plasma membrane"/>
    <property type="evidence" value="ECO:0007669"/>
    <property type="project" value="UniProtKB-SubCell"/>
</dbReference>
<keyword evidence="5 9" id="KW-0812">Transmembrane</keyword>
<evidence type="ECO:0000256" key="2">
    <source>
        <dbReference type="ARBA" id="ARBA00022448"/>
    </source>
</evidence>
<keyword evidence="3" id="KW-1003">Cell membrane</keyword>
<dbReference type="InterPro" id="IPR007272">
    <property type="entry name" value="Sulf_transp_TsuA/YedE"/>
</dbReference>
<evidence type="ECO:0000256" key="7">
    <source>
        <dbReference type="ARBA" id="ARBA00023136"/>
    </source>
</evidence>
<dbReference type="Pfam" id="PF04143">
    <property type="entry name" value="Sulf_transp"/>
    <property type="match status" value="1"/>
</dbReference>
<dbReference type="AlphaFoldDB" id="A0A8J6NA57"/>
<evidence type="ECO:0000256" key="6">
    <source>
        <dbReference type="ARBA" id="ARBA00022989"/>
    </source>
</evidence>
<evidence type="ECO:0000256" key="5">
    <source>
        <dbReference type="ARBA" id="ARBA00022692"/>
    </source>
</evidence>
<feature type="transmembrane region" description="Helical" evidence="9">
    <location>
        <begin position="308"/>
        <end position="328"/>
    </location>
</feature>
<gene>
    <name evidence="10" type="ORF">H8E41_00460</name>
</gene>
<feature type="transmembrane region" description="Helical" evidence="9">
    <location>
        <begin position="276"/>
        <end position="296"/>
    </location>
</feature>
<dbReference type="EMBL" id="JACNJZ010000025">
    <property type="protein sequence ID" value="MBC8316347.1"/>
    <property type="molecule type" value="Genomic_DNA"/>
</dbReference>
<feature type="transmembrane region" description="Helical" evidence="9">
    <location>
        <begin position="45"/>
        <end position="66"/>
    </location>
</feature>
<comment type="subcellular location">
    <subcellularLocation>
        <location evidence="1">Cell inner membrane</location>
        <topology evidence="1">Multi-pass membrane protein</topology>
    </subcellularLocation>
</comment>
<accession>A0A8J6NA57</accession>
<feature type="transmembrane region" description="Helical" evidence="9">
    <location>
        <begin position="86"/>
        <end position="108"/>
    </location>
</feature>
<evidence type="ECO:0000256" key="8">
    <source>
        <dbReference type="ARBA" id="ARBA00035655"/>
    </source>
</evidence>
<evidence type="ECO:0000256" key="9">
    <source>
        <dbReference type="SAM" id="Phobius"/>
    </source>
</evidence>
<comment type="caution">
    <text evidence="10">The sequence shown here is derived from an EMBL/GenBank/DDBJ whole genome shotgun (WGS) entry which is preliminary data.</text>
</comment>
<keyword evidence="2" id="KW-0813">Transport</keyword>
<keyword evidence="4" id="KW-0997">Cell inner membrane</keyword>
<evidence type="ECO:0000256" key="1">
    <source>
        <dbReference type="ARBA" id="ARBA00004429"/>
    </source>
</evidence>
<organism evidence="10 11">
    <name type="scientific">Candidatus Desulfobia pelagia</name>
    <dbReference type="NCBI Taxonomy" id="2841692"/>
    <lineage>
        <taxon>Bacteria</taxon>
        <taxon>Pseudomonadati</taxon>
        <taxon>Thermodesulfobacteriota</taxon>
        <taxon>Desulfobulbia</taxon>
        <taxon>Desulfobulbales</taxon>
        <taxon>Desulfobulbaceae</taxon>
        <taxon>Candidatus Desulfobia</taxon>
    </lineage>
</organism>
<evidence type="ECO:0000313" key="10">
    <source>
        <dbReference type="EMBL" id="MBC8316347.1"/>
    </source>
</evidence>
<evidence type="ECO:0000256" key="4">
    <source>
        <dbReference type="ARBA" id="ARBA00022519"/>
    </source>
</evidence>
<dbReference type="PANTHER" id="PTHR30574:SF1">
    <property type="entry name" value="SULPHUR TRANSPORT DOMAIN-CONTAINING PROTEIN"/>
    <property type="match status" value="1"/>
</dbReference>
<dbReference type="PANTHER" id="PTHR30574">
    <property type="entry name" value="INNER MEMBRANE PROTEIN YEDE"/>
    <property type="match status" value="1"/>
</dbReference>
<proteinExistence type="inferred from homology"/>
<protein>
    <submittedName>
        <fullName evidence="10">YeeE/YedE family protein</fullName>
    </submittedName>
</protein>
<keyword evidence="7 9" id="KW-0472">Membrane</keyword>
<feature type="transmembrane region" description="Helical" evidence="9">
    <location>
        <begin position="340"/>
        <end position="361"/>
    </location>
</feature>
<sequence>MVTGSLFLVYAVCFSLGIAAGFFMHRSDYCVAGMFRDAFLFRSTFMLRALFLQVVVTMVLFEIARLAGFLPLFPFPLLGFPSLSNIIGGFVFGIGMVLAGGCVVGTLYKMGAGSMVSGVAFVGLLLGSALYAEVHLVWASFMKATTFFKNSKSLPQLTGISPTLFVVFIGAVSLWFFLKWRKEGQWERPSDVTGYIQPWKTAVSLAVIGLLSYLAVGMPLGITTTYAKMAAMIENLFFPEHVSSVAFFQGLPLNIVHPATGAVLQGGAGPQFDSVWAIQFPIIAGIILGSALSAVLLREFAFRYKVPFSQFVMALCGGILLGMASRMAPACNVWHLMGGLPILAMQSILFLVGLIPGTWVGSKIVSQLILKQSLSTAGNS</sequence>
<feature type="transmembrane region" description="Helical" evidence="9">
    <location>
        <begin position="115"/>
        <end position="139"/>
    </location>
</feature>
<evidence type="ECO:0000313" key="11">
    <source>
        <dbReference type="Proteomes" id="UP000614424"/>
    </source>
</evidence>
<feature type="transmembrane region" description="Helical" evidence="9">
    <location>
        <begin position="6"/>
        <end position="24"/>
    </location>
</feature>
<feature type="transmembrane region" description="Helical" evidence="9">
    <location>
        <begin position="159"/>
        <end position="178"/>
    </location>
</feature>
<feature type="transmembrane region" description="Helical" evidence="9">
    <location>
        <begin position="199"/>
        <end position="222"/>
    </location>
</feature>